<gene>
    <name evidence="1" type="ORF">SDC9_157288</name>
</gene>
<reference evidence="1" key="1">
    <citation type="submission" date="2019-08" db="EMBL/GenBank/DDBJ databases">
        <authorList>
            <person name="Kucharzyk K."/>
            <person name="Murdoch R.W."/>
            <person name="Higgins S."/>
            <person name="Loffler F."/>
        </authorList>
    </citation>
    <scope>NUCLEOTIDE SEQUENCE</scope>
</reference>
<protein>
    <submittedName>
        <fullName evidence="1">Uncharacterized protein</fullName>
    </submittedName>
</protein>
<sequence>MGKYCALWEYIGQSNAPQLKLTFAEVQEIAGVEIDHSFLNCKKELEAYGYQVGRISLKERTVQFQKISP</sequence>
<organism evidence="1">
    <name type="scientific">bioreactor metagenome</name>
    <dbReference type="NCBI Taxonomy" id="1076179"/>
    <lineage>
        <taxon>unclassified sequences</taxon>
        <taxon>metagenomes</taxon>
        <taxon>ecological metagenomes</taxon>
    </lineage>
</organism>
<comment type="caution">
    <text evidence="1">The sequence shown here is derived from an EMBL/GenBank/DDBJ whole genome shotgun (WGS) entry which is preliminary data.</text>
</comment>
<evidence type="ECO:0000313" key="1">
    <source>
        <dbReference type="EMBL" id="MPN09995.1"/>
    </source>
</evidence>
<name>A0A645F6K0_9ZZZZ</name>
<dbReference type="EMBL" id="VSSQ01056136">
    <property type="protein sequence ID" value="MPN09995.1"/>
    <property type="molecule type" value="Genomic_DNA"/>
</dbReference>
<dbReference type="AlphaFoldDB" id="A0A645F6K0"/>
<accession>A0A645F6K0</accession>
<proteinExistence type="predicted"/>